<dbReference type="AlphaFoldDB" id="A0A921SN08"/>
<feature type="domain" description="DUF3097" evidence="3">
    <location>
        <begin position="25"/>
        <end position="87"/>
    </location>
</feature>
<comment type="caution">
    <text evidence="4">The sequence shown here is derived from an EMBL/GenBank/DDBJ whole genome shotgun (WGS) entry which is preliminary data.</text>
</comment>
<organism evidence="4 5">
    <name type="scientific">Brevibacterium senegalense</name>
    <dbReference type="NCBI Taxonomy" id="1033736"/>
    <lineage>
        <taxon>Bacteria</taxon>
        <taxon>Bacillati</taxon>
        <taxon>Actinomycetota</taxon>
        <taxon>Actinomycetes</taxon>
        <taxon>Micrococcales</taxon>
        <taxon>Brevibacteriaceae</taxon>
        <taxon>Brevibacterium</taxon>
    </lineage>
</organism>
<dbReference type="Pfam" id="PF22845">
    <property type="entry name" value="DUF3097_N"/>
    <property type="match status" value="1"/>
</dbReference>
<feature type="domain" description="DUF3097" evidence="2">
    <location>
        <begin position="125"/>
        <end position="291"/>
    </location>
</feature>
<feature type="compositionally biased region" description="Low complexity" evidence="1">
    <location>
        <begin position="103"/>
        <end position="112"/>
    </location>
</feature>
<reference evidence="4" key="2">
    <citation type="submission" date="2021-09" db="EMBL/GenBank/DDBJ databases">
        <authorList>
            <person name="Gilroy R."/>
        </authorList>
    </citation>
    <scope>NUCLEOTIDE SEQUENCE</scope>
    <source>
        <strain evidence="4">ChiGjej5B5-7349</strain>
    </source>
</reference>
<evidence type="ECO:0000313" key="4">
    <source>
        <dbReference type="EMBL" id="HJG79378.1"/>
    </source>
</evidence>
<accession>A0A921SN08</accession>
<dbReference type="Proteomes" id="UP000784435">
    <property type="component" value="Unassembled WGS sequence"/>
</dbReference>
<dbReference type="InterPro" id="IPR053883">
    <property type="entry name" value="DUF3097_N"/>
</dbReference>
<reference evidence="4" key="1">
    <citation type="journal article" date="2021" name="PeerJ">
        <title>Extensive microbial diversity within the chicken gut microbiome revealed by metagenomics and culture.</title>
        <authorList>
            <person name="Gilroy R."/>
            <person name="Ravi A."/>
            <person name="Getino M."/>
            <person name="Pursley I."/>
            <person name="Horton D.L."/>
            <person name="Alikhan N.F."/>
            <person name="Baker D."/>
            <person name="Gharbi K."/>
            <person name="Hall N."/>
            <person name="Watson M."/>
            <person name="Adriaenssens E.M."/>
            <person name="Foster-Nyarko E."/>
            <person name="Jarju S."/>
            <person name="Secka A."/>
            <person name="Antonio M."/>
            <person name="Oren A."/>
            <person name="Chaudhuri R.R."/>
            <person name="La Ragione R."/>
            <person name="Hildebrand F."/>
            <person name="Pallen M.J."/>
        </authorList>
    </citation>
    <scope>NUCLEOTIDE SEQUENCE</scope>
    <source>
        <strain evidence="4">ChiGjej5B5-7349</strain>
    </source>
</reference>
<protein>
    <submittedName>
        <fullName evidence="4">DUF3097 domain-containing protein</fullName>
    </submittedName>
</protein>
<evidence type="ECO:0000313" key="5">
    <source>
        <dbReference type="Proteomes" id="UP000784435"/>
    </source>
</evidence>
<sequence length="295" mass="32158">MSFHDRYGSDVLSGGRTHARPSLPQVPARPGLVVEVVETGYVGAIVRVEKAAGGFSMVLEDRRGKRVSFPLGPGYLIDGRACELTRPGPRAQSPTAGGGTGAAPGRTASGSRRVADARARVARGSRIWVEGKHDAELVERIWGDDLRIEGVVVEPLGGLDDLPDRIAEFGPDAQHRVGVLADHMVTGTKESKLARRVMDDPAWRGNVRVIGHPYVDVWQAVRPAVVGIEAWPTVPRGEDWKTGVLQRIGWDHADHRDVARAWVRILRSVTTIADVEPQLSGRVEELIDFVTVNRH</sequence>
<gene>
    <name evidence="4" type="ORF">K8V08_03075</name>
</gene>
<dbReference type="InterPro" id="IPR021447">
    <property type="entry name" value="DUF3097_C"/>
</dbReference>
<dbReference type="EMBL" id="DYUK01000072">
    <property type="protein sequence ID" value="HJG79378.1"/>
    <property type="molecule type" value="Genomic_DNA"/>
</dbReference>
<name>A0A921SN08_9MICO</name>
<proteinExistence type="predicted"/>
<dbReference type="Pfam" id="PF11296">
    <property type="entry name" value="DUF3097_C"/>
    <property type="match status" value="1"/>
</dbReference>
<evidence type="ECO:0000259" key="2">
    <source>
        <dbReference type="Pfam" id="PF11296"/>
    </source>
</evidence>
<feature type="region of interest" description="Disordered" evidence="1">
    <location>
        <begin position="85"/>
        <end position="115"/>
    </location>
</feature>
<feature type="region of interest" description="Disordered" evidence="1">
    <location>
        <begin position="1"/>
        <end position="26"/>
    </location>
</feature>
<evidence type="ECO:0000256" key="1">
    <source>
        <dbReference type="SAM" id="MobiDB-lite"/>
    </source>
</evidence>
<evidence type="ECO:0000259" key="3">
    <source>
        <dbReference type="Pfam" id="PF22845"/>
    </source>
</evidence>